<comment type="caution">
    <text evidence="1">The sequence shown here is derived from an EMBL/GenBank/DDBJ whole genome shotgun (WGS) entry which is preliminary data.</text>
</comment>
<dbReference type="Proteomes" id="UP000316781">
    <property type="component" value="Unassembled WGS sequence"/>
</dbReference>
<sequence>MSTRTSSASISAPKLSPLGVALLFATALAVSPSYAGGMMGGGGGYGGGGHGGGGYGGGGYGGGRWEPRHQGRSGYGGLGHWRNCYRFDAASRAAFRAGDYPRGNALQDRFYGCMRSRWID</sequence>
<evidence type="ECO:0000313" key="1">
    <source>
        <dbReference type="EMBL" id="TRL22059.1"/>
    </source>
</evidence>
<name>A0A549SCL0_METSR</name>
<gene>
    <name evidence="1" type="ORF">FM996_21275</name>
</gene>
<reference evidence="1 2" key="1">
    <citation type="submission" date="2019-07" db="EMBL/GenBank/DDBJ databases">
        <title>Ln-dependent methylotrophs.</title>
        <authorList>
            <person name="Tani A."/>
        </authorList>
    </citation>
    <scope>NUCLEOTIDE SEQUENCE [LARGE SCALE GENOMIC DNA]</scope>
    <source>
        <strain evidence="1 2">SM89A</strain>
    </source>
</reference>
<dbReference type="EMBL" id="VJMF01000131">
    <property type="protein sequence ID" value="TRL22059.1"/>
    <property type="molecule type" value="Genomic_DNA"/>
</dbReference>
<dbReference type="AlphaFoldDB" id="A0A549SCL0"/>
<evidence type="ECO:0008006" key="3">
    <source>
        <dbReference type="Google" id="ProtNLM"/>
    </source>
</evidence>
<protein>
    <recommendedName>
        <fullName evidence="3">Sulfur globule protein</fullName>
    </recommendedName>
</protein>
<dbReference type="RefSeq" id="WP_142864707.1">
    <property type="nucleotide sequence ID" value="NZ_VJMF01000131.1"/>
</dbReference>
<organism evidence="1 2">
    <name type="scientific">Methylosinus sporium</name>
    <dbReference type="NCBI Taxonomy" id="428"/>
    <lineage>
        <taxon>Bacteria</taxon>
        <taxon>Pseudomonadati</taxon>
        <taxon>Pseudomonadota</taxon>
        <taxon>Alphaproteobacteria</taxon>
        <taxon>Hyphomicrobiales</taxon>
        <taxon>Methylocystaceae</taxon>
        <taxon>Methylosinus</taxon>
    </lineage>
</organism>
<proteinExistence type="predicted"/>
<accession>A0A549SCL0</accession>
<evidence type="ECO:0000313" key="2">
    <source>
        <dbReference type="Proteomes" id="UP000316781"/>
    </source>
</evidence>